<proteinExistence type="predicted"/>
<dbReference type="EMBL" id="NCKV01004845">
    <property type="protein sequence ID" value="RWS24468.1"/>
    <property type="molecule type" value="Genomic_DNA"/>
</dbReference>
<dbReference type="VEuPathDB" id="VectorBase:LDEU007572"/>
<reference evidence="1 2" key="1">
    <citation type="journal article" date="2018" name="Gigascience">
        <title>Genomes of trombidid mites reveal novel predicted allergens and laterally-transferred genes associated with secondary metabolism.</title>
        <authorList>
            <person name="Dong X."/>
            <person name="Chaisiri K."/>
            <person name="Xia D."/>
            <person name="Armstrong S.D."/>
            <person name="Fang Y."/>
            <person name="Donnelly M.J."/>
            <person name="Kadowaki T."/>
            <person name="McGarry J.W."/>
            <person name="Darby A.C."/>
            <person name="Makepeace B.L."/>
        </authorList>
    </citation>
    <scope>NUCLEOTIDE SEQUENCE [LARGE SCALE GENOMIC DNA]</scope>
    <source>
        <strain evidence="1">UoL-UT</strain>
    </source>
</reference>
<dbReference type="SUPFAM" id="SSF52047">
    <property type="entry name" value="RNI-like"/>
    <property type="match status" value="1"/>
</dbReference>
<accession>A0A443SA90</accession>
<name>A0A443SA90_9ACAR</name>
<dbReference type="InterPro" id="IPR032675">
    <property type="entry name" value="LRR_dom_sf"/>
</dbReference>
<dbReference type="Gene3D" id="3.80.10.10">
    <property type="entry name" value="Ribonuclease Inhibitor"/>
    <property type="match status" value="1"/>
</dbReference>
<evidence type="ECO:0000313" key="2">
    <source>
        <dbReference type="Proteomes" id="UP000288716"/>
    </source>
</evidence>
<keyword evidence="2" id="KW-1185">Reference proteome</keyword>
<evidence type="ECO:0000313" key="1">
    <source>
        <dbReference type="EMBL" id="RWS24468.1"/>
    </source>
</evidence>
<comment type="caution">
    <text evidence="1">The sequence shown here is derived from an EMBL/GenBank/DDBJ whole genome shotgun (WGS) entry which is preliminary data.</text>
</comment>
<dbReference type="AlphaFoldDB" id="A0A443SA90"/>
<gene>
    <name evidence="1" type="ORF">B4U80_13217</name>
</gene>
<sequence length="293" mass="34157">MNVSLWSKTEHVDQLENLIRKNSKLSQFYFHPYTFIKHDSHIEILLLMDNRGLNSSYASFYFKQINDNHPILSEICDFKHISVNNAKTRISSLPITKCCNLKILKSTRCITYDAIEKIIASNNRLKVIDLDGYARDSLVKLIVESCPELVHLQLNLFPRSKLTNATLALIAWNLKHLEVCIIRSNCELFSDKDISEFIIQAPSLRVVDIGGRVESAKALISKAMKHQNEYSHVVKPQDETIKTFFGCFYRLVHLNLPPNVYLFPRDSLLCKYYFSDSYHLDYFQWKKIYPRKT</sequence>
<protein>
    <submittedName>
        <fullName evidence="1">Uncharacterized protein</fullName>
    </submittedName>
</protein>
<organism evidence="1 2">
    <name type="scientific">Leptotrombidium deliense</name>
    <dbReference type="NCBI Taxonomy" id="299467"/>
    <lineage>
        <taxon>Eukaryota</taxon>
        <taxon>Metazoa</taxon>
        <taxon>Ecdysozoa</taxon>
        <taxon>Arthropoda</taxon>
        <taxon>Chelicerata</taxon>
        <taxon>Arachnida</taxon>
        <taxon>Acari</taxon>
        <taxon>Acariformes</taxon>
        <taxon>Trombidiformes</taxon>
        <taxon>Prostigmata</taxon>
        <taxon>Anystina</taxon>
        <taxon>Parasitengona</taxon>
        <taxon>Trombiculoidea</taxon>
        <taxon>Trombiculidae</taxon>
        <taxon>Leptotrombidium</taxon>
    </lineage>
</organism>
<dbReference type="Proteomes" id="UP000288716">
    <property type="component" value="Unassembled WGS sequence"/>
</dbReference>